<keyword evidence="1" id="KW-0812">Transmembrane</keyword>
<evidence type="ECO:0000313" key="3">
    <source>
        <dbReference type="Proteomes" id="UP001374584"/>
    </source>
</evidence>
<sequence>MPKGLKQFNASNNELSGVVPENLSKFPSSSFYPGNDPLHFPNGPSGSTNDPDESSNRKHVSFIVKVIITVSIVIAVLFMHPIVVGLRGYKWGPTQHEKLILSDYSSLGSLASFLYGVLVRLYLMRRKVFIYKLGKDVLHKVEAQHVLMLHWCKKWMIQLLERECMRPSNSDA</sequence>
<organism evidence="2 3">
    <name type="scientific">Phaseolus coccineus</name>
    <name type="common">Scarlet runner bean</name>
    <name type="synonym">Phaseolus multiflorus</name>
    <dbReference type="NCBI Taxonomy" id="3886"/>
    <lineage>
        <taxon>Eukaryota</taxon>
        <taxon>Viridiplantae</taxon>
        <taxon>Streptophyta</taxon>
        <taxon>Embryophyta</taxon>
        <taxon>Tracheophyta</taxon>
        <taxon>Spermatophyta</taxon>
        <taxon>Magnoliopsida</taxon>
        <taxon>eudicotyledons</taxon>
        <taxon>Gunneridae</taxon>
        <taxon>Pentapetalae</taxon>
        <taxon>rosids</taxon>
        <taxon>fabids</taxon>
        <taxon>Fabales</taxon>
        <taxon>Fabaceae</taxon>
        <taxon>Papilionoideae</taxon>
        <taxon>50 kb inversion clade</taxon>
        <taxon>NPAAA clade</taxon>
        <taxon>indigoferoid/millettioid clade</taxon>
        <taxon>Phaseoleae</taxon>
        <taxon>Phaseolus</taxon>
    </lineage>
</organism>
<feature type="transmembrane region" description="Helical" evidence="1">
    <location>
        <begin position="62"/>
        <end position="84"/>
    </location>
</feature>
<feature type="transmembrane region" description="Helical" evidence="1">
    <location>
        <begin position="104"/>
        <end position="123"/>
    </location>
</feature>
<reference evidence="2 3" key="1">
    <citation type="submission" date="2024-01" db="EMBL/GenBank/DDBJ databases">
        <title>The genomes of 5 underutilized Papilionoideae crops provide insights into root nodulation and disease resistanc.</title>
        <authorList>
            <person name="Jiang F."/>
        </authorList>
    </citation>
    <scope>NUCLEOTIDE SEQUENCE [LARGE SCALE GENOMIC DNA]</scope>
    <source>
        <strain evidence="2">JINMINGXINNONG_FW02</strain>
        <tissue evidence="2">Leaves</tissue>
    </source>
</reference>
<dbReference type="InterPro" id="IPR053059">
    <property type="entry name" value="Inactive_SerThr-Kinase_ABA"/>
</dbReference>
<keyword evidence="3" id="KW-1185">Reference proteome</keyword>
<dbReference type="PANTHER" id="PTHR48003">
    <property type="entry name" value="OS07G0626500 PROTEIN"/>
    <property type="match status" value="1"/>
</dbReference>
<dbReference type="PANTHER" id="PTHR48003:SF4">
    <property type="entry name" value="LRR RECEPTOR-LIKE SERINE_THREONINE-PROTEIN KINASE GHR1"/>
    <property type="match status" value="1"/>
</dbReference>
<dbReference type="EMBL" id="JAYMYR010000004">
    <property type="protein sequence ID" value="KAK7369210.1"/>
    <property type="molecule type" value="Genomic_DNA"/>
</dbReference>
<gene>
    <name evidence="2" type="ORF">VNO80_11245</name>
</gene>
<proteinExistence type="predicted"/>
<comment type="caution">
    <text evidence="2">The sequence shown here is derived from an EMBL/GenBank/DDBJ whole genome shotgun (WGS) entry which is preliminary data.</text>
</comment>
<evidence type="ECO:0000256" key="1">
    <source>
        <dbReference type="SAM" id="Phobius"/>
    </source>
</evidence>
<keyword evidence="1" id="KW-0472">Membrane</keyword>
<protein>
    <submittedName>
        <fullName evidence="2">Uncharacterized protein</fullName>
    </submittedName>
</protein>
<evidence type="ECO:0000313" key="2">
    <source>
        <dbReference type="EMBL" id="KAK7369210.1"/>
    </source>
</evidence>
<dbReference type="Proteomes" id="UP001374584">
    <property type="component" value="Unassembled WGS sequence"/>
</dbReference>
<name>A0AAN9N9R8_PHACN</name>
<dbReference type="AlphaFoldDB" id="A0AAN9N9R8"/>
<keyword evidence="1" id="KW-1133">Transmembrane helix</keyword>
<accession>A0AAN9N9R8</accession>